<evidence type="ECO:0000313" key="1">
    <source>
        <dbReference type="EMBL" id="GER24458.1"/>
    </source>
</evidence>
<dbReference type="Proteomes" id="UP000325307">
    <property type="component" value="Unassembled WGS sequence"/>
</dbReference>
<proteinExistence type="predicted"/>
<evidence type="ECO:0000313" key="2">
    <source>
        <dbReference type="Proteomes" id="UP000325307"/>
    </source>
</evidence>
<dbReference type="AlphaFoldDB" id="A0A5A7NVZ0"/>
<sequence>MGPTRLLTSAKLRMPVSQSAAVRPWGISFTVERETAQNAN</sequence>
<organism evidence="1 2">
    <name type="scientific">Zafaria cholistanensis</name>
    <dbReference type="NCBI Taxonomy" id="1682741"/>
    <lineage>
        <taxon>Bacteria</taxon>
        <taxon>Bacillati</taxon>
        <taxon>Actinomycetota</taxon>
        <taxon>Actinomycetes</taxon>
        <taxon>Micrococcales</taxon>
        <taxon>Micrococcaceae</taxon>
        <taxon>Zafaria</taxon>
    </lineage>
</organism>
<comment type="caution">
    <text evidence="1">The sequence shown here is derived from an EMBL/GenBank/DDBJ whole genome shotgun (WGS) entry which is preliminary data.</text>
</comment>
<gene>
    <name evidence="1" type="ORF">NCCP1664_29530</name>
</gene>
<accession>A0A5A7NVZ0</accession>
<dbReference type="EMBL" id="BKDJ01000030">
    <property type="protein sequence ID" value="GER24458.1"/>
    <property type="molecule type" value="Genomic_DNA"/>
</dbReference>
<reference evidence="1 2" key="1">
    <citation type="submission" date="2019-09" db="EMBL/GenBank/DDBJ databases">
        <title>Arthrobacter zafarii sp. nov., a moderately thermotolerant and halotolerant actinobacterium isolated from Cholistan desert soil of Pakistan.</title>
        <authorList>
            <person name="Amin A."/>
            <person name="Ahmed I."/>
            <person name="Khalid N."/>
            <person name="Schumann P."/>
            <person name="Busse H.J."/>
            <person name="Khan I.U."/>
            <person name="Li S."/>
            <person name="Li W.J."/>
        </authorList>
    </citation>
    <scope>NUCLEOTIDE SEQUENCE [LARGE SCALE GENOMIC DNA]</scope>
    <source>
        <strain evidence="1 2">NCCP-1664</strain>
    </source>
</reference>
<name>A0A5A7NVZ0_9MICC</name>
<keyword evidence="2" id="KW-1185">Reference proteome</keyword>
<protein>
    <submittedName>
        <fullName evidence="1">Uncharacterized protein</fullName>
    </submittedName>
</protein>